<comment type="caution">
    <text evidence="1">The sequence shown here is derived from an EMBL/GenBank/DDBJ whole genome shotgun (WGS) entry which is preliminary data.</text>
</comment>
<sequence length="67" mass="7885">MEEVATNIANEREKKWWIDGNYIMINENRLPLILVEDLPNRDHEAAHNEFSNQFLSAFSNLPNQKQS</sequence>
<protein>
    <submittedName>
        <fullName evidence="1">Uncharacterized protein</fullName>
    </submittedName>
</protein>
<accession>A0A397TC18</accession>
<evidence type="ECO:0000313" key="2">
    <source>
        <dbReference type="Proteomes" id="UP000265703"/>
    </source>
</evidence>
<dbReference type="EMBL" id="QKYT01000071">
    <property type="protein sequence ID" value="RIA94889.1"/>
    <property type="molecule type" value="Genomic_DNA"/>
</dbReference>
<dbReference type="STRING" id="658196.A0A397TC18"/>
<evidence type="ECO:0000313" key="1">
    <source>
        <dbReference type="EMBL" id="RIA94889.1"/>
    </source>
</evidence>
<gene>
    <name evidence="1" type="ORF">C1645_873135</name>
</gene>
<proteinExistence type="predicted"/>
<keyword evidence="2" id="KW-1185">Reference proteome</keyword>
<dbReference type="OrthoDB" id="76567at2759"/>
<organism evidence="1 2">
    <name type="scientific">Glomus cerebriforme</name>
    <dbReference type="NCBI Taxonomy" id="658196"/>
    <lineage>
        <taxon>Eukaryota</taxon>
        <taxon>Fungi</taxon>
        <taxon>Fungi incertae sedis</taxon>
        <taxon>Mucoromycota</taxon>
        <taxon>Glomeromycotina</taxon>
        <taxon>Glomeromycetes</taxon>
        <taxon>Glomerales</taxon>
        <taxon>Glomeraceae</taxon>
        <taxon>Glomus</taxon>
    </lineage>
</organism>
<name>A0A397TC18_9GLOM</name>
<dbReference type="Proteomes" id="UP000265703">
    <property type="component" value="Unassembled WGS sequence"/>
</dbReference>
<dbReference type="AlphaFoldDB" id="A0A397TC18"/>
<reference evidence="1 2" key="1">
    <citation type="submission" date="2018-06" db="EMBL/GenBank/DDBJ databases">
        <title>Comparative genomics reveals the genomic features of Rhizophagus irregularis, R. cerebriforme, R. diaphanum and Gigaspora rosea, and their symbiotic lifestyle signature.</title>
        <authorList>
            <person name="Morin E."/>
            <person name="San Clemente H."/>
            <person name="Chen E.C.H."/>
            <person name="De La Providencia I."/>
            <person name="Hainaut M."/>
            <person name="Kuo A."/>
            <person name="Kohler A."/>
            <person name="Murat C."/>
            <person name="Tang N."/>
            <person name="Roy S."/>
            <person name="Loubradou J."/>
            <person name="Henrissat B."/>
            <person name="Grigoriev I.V."/>
            <person name="Corradi N."/>
            <person name="Roux C."/>
            <person name="Martin F.M."/>
        </authorList>
    </citation>
    <scope>NUCLEOTIDE SEQUENCE [LARGE SCALE GENOMIC DNA]</scope>
    <source>
        <strain evidence="1 2">DAOM 227022</strain>
    </source>
</reference>